<dbReference type="AlphaFoldDB" id="X1HCU0"/>
<dbReference type="EMBL" id="BARU01024924">
    <property type="protein sequence ID" value="GAH54890.1"/>
    <property type="molecule type" value="Genomic_DNA"/>
</dbReference>
<proteinExistence type="predicted"/>
<dbReference type="InterPro" id="IPR036439">
    <property type="entry name" value="Dockerin_dom_sf"/>
</dbReference>
<name>X1HCU0_9ZZZZ</name>
<gene>
    <name evidence="1" type="ORF">S03H2_40223</name>
</gene>
<evidence type="ECO:0000313" key="1">
    <source>
        <dbReference type="EMBL" id="GAH54890.1"/>
    </source>
</evidence>
<dbReference type="InterPro" id="IPR018247">
    <property type="entry name" value="EF_Hand_1_Ca_BS"/>
</dbReference>
<accession>X1HCU0</accession>
<protein>
    <recommendedName>
        <fullName evidence="2">EF-hand domain-containing protein</fullName>
    </recommendedName>
</protein>
<dbReference type="Gene3D" id="2.60.40.1120">
    <property type="entry name" value="Carboxypeptidase-like, regulatory domain"/>
    <property type="match status" value="1"/>
</dbReference>
<feature type="non-terminal residue" evidence="1">
    <location>
        <position position="1"/>
    </location>
</feature>
<dbReference type="Gene3D" id="1.10.1330.10">
    <property type="entry name" value="Dockerin domain"/>
    <property type="match status" value="1"/>
</dbReference>
<comment type="caution">
    <text evidence="1">The sequence shown here is derived from an EMBL/GenBank/DDBJ whole genome shotgun (WGS) entry which is preliminary data.</text>
</comment>
<dbReference type="PROSITE" id="PS00018">
    <property type="entry name" value="EF_HAND_1"/>
    <property type="match status" value="1"/>
</dbReference>
<dbReference type="SUPFAM" id="SSF49464">
    <property type="entry name" value="Carboxypeptidase regulatory domain-like"/>
    <property type="match status" value="1"/>
</dbReference>
<reference evidence="1" key="1">
    <citation type="journal article" date="2014" name="Front. Microbiol.">
        <title>High frequency of phylogenetically diverse reductive dehalogenase-homologous genes in deep subseafloor sedimentary metagenomes.</title>
        <authorList>
            <person name="Kawai M."/>
            <person name="Futagami T."/>
            <person name="Toyoda A."/>
            <person name="Takaki Y."/>
            <person name="Nishi S."/>
            <person name="Hori S."/>
            <person name="Arai W."/>
            <person name="Tsubouchi T."/>
            <person name="Morono Y."/>
            <person name="Uchiyama I."/>
            <person name="Ito T."/>
            <person name="Fujiyama A."/>
            <person name="Inagaki F."/>
            <person name="Takami H."/>
        </authorList>
    </citation>
    <scope>NUCLEOTIDE SEQUENCE</scope>
    <source>
        <strain evidence="1">Expedition CK06-06</strain>
    </source>
</reference>
<organism evidence="1">
    <name type="scientific">marine sediment metagenome</name>
    <dbReference type="NCBI Taxonomy" id="412755"/>
    <lineage>
        <taxon>unclassified sequences</taxon>
        <taxon>metagenomes</taxon>
        <taxon>ecological metagenomes</taxon>
    </lineage>
</organism>
<evidence type="ECO:0008006" key="2">
    <source>
        <dbReference type="Google" id="ProtNLM"/>
    </source>
</evidence>
<dbReference type="GO" id="GO:0000272">
    <property type="term" value="P:polysaccharide catabolic process"/>
    <property type="evidence" value="ECO:0007669"/>
    <property type="project" value="InterPro"/>
</dbReference>
<sequence>ASATVPKNQSGDFTCVDLDASDAIAIHIDFWCMKDDTEEAGDFALSYYNGTSYNNVCDLDLLGDDDEWLHYTDEITDSNYFNANFKIQFNATLGNNENVWVDDIFITKEVPPIISGHILDPNDKPIDGVLVDANNAGGSDATDIDGYYEVEVPPNWSGTVTPTKEDYTFEPANRAYSNVTADQTGQDYVGTSLYDFNEDGFIDFADLAVCIPAWLSSQGDGNWNPKCDFYYDLTVNFKDFAKFGGAWKPE</sequence>
<dbReference type="InterPro" id="IPR008969">
    <property type="entry name" value="CarboxyPept-like_regulatory"/>
</dbReference>